<evidence type="ECO:0000256" key="5">
    <source>
        <dbReference type="ARBA" id="ARBA00023136"/>
    </source>
</evidence>
<evidence type="ECO:0000256" key="6">
    <source>
        <dbReference type="ARBA" id="ARBA00034721"/>
    </source>
</evidence>
<dbReference type="AlphaFoldDB" id="A0AAW0I6H5"/>
<dbReference type="Proteomes" id="UP001488838">
    <property type="component" value="Unassembled WGS sequence"/>
</dbReference>
<keyword evidence="3" id="KW-0677">Repeat</keyword>
<keyword evidence="11" id="KW-1185">Reference proteome</keyword>
<feature type="transmembrane region" description="Helical" evidence="8">
    <location>
        <begin position="203"/>
        <end position="227"/>
    </location>
</feature>
<keyword evidence="4 8" id="KW-1133">Transmembrane helix</keyword>
<comment type="similarity">
    <text evidence="6">Belongs to the MAL family.</text>
</comment>
<comment type="subcellular location">
    <subcellularLocation>
        <location evidence="1">Membrane</location>
        <topology evidence="1">Multi-pass membrane protein</topology>
    </subcellularLocation>
</comment>
<keyword evidence="5 7" id="KW-0472">Membrane</keyword>
<feature type="transmembrane region" description="Helical" evidence="8">
    <location>
        <begin position="179"/>
        <end position="197"/>
    </location>
</feature>
<sequence length="316" mass="35246">MSVSPVTVTHTTIMTSVAPGLESMTIVGSPRILLRPLGLLRLLELSSTCLAFSLVAHGGAWIGSTGNWCMFSWCFCFSMTLMILSMELGGFQRRCPLSWLNFPSICASYAFCFCLSSTIIYPVTYVLFLAHGEVREHALSATIFSCISCVAYITEVTWTRARSGQTVIYMATVSGRLKVFETFIACVIFLFISNPSLYKNSPALEWCVAVYAICFILTMVTIIVKVGNYTNIVPFNFPSFLTSMAFLSVLLYITAVVLWPLFQFNEVFQGQPHRTMDVTCQYKAPHSVCAWDRRLAVAVMTGVNLLAYMVDFKYSI</sequence>
<dbReference type="EMBL" id="JBBHLL010000204">
    <property type="protein sequence ID" value="KAK7810094.1"/>
    <property type="molecule type" value="Genomic_DNA"/>
</dbReference>
<feature type="domain" description="MARVEL" evidence="9">
    <location>
        <begin position="32"/>
        <end position="164"/>
    </location>
</feature>
<dbReference type="PROSITE" id="PS51225">
    <property type="entry name" value="MARVEL"/>
    <property type="match status" value="2"/>
</dbReference>
<name>A0AAW0I6H5_MYOGA</name>
<dbReference type="Pfam" id="PF01284">
    <property type="entry name" value="MARVEL"/>
    <property type="match status" value="2"/>
</dbReference>
<comment type="caution">
    <text evidence="10">The sequence shown here is derived from an EMBL/GenBank/DDBJ whole genome shotgun (WGS) entry which is preliminary data.</text>
</comment>
<reference evidence="10 11" key="1">
    <citation type="journal article" date="2023" name="bioRxiv">
        <title>Conserved and derived expression patterns and positive selection on dental genes reveal complex evolutionary context of ever-growing rodent molars.</title>
        <authorList>
            <person name="Calamari Z.T."/>
            <person name="Song A."/>
            <person name="Cohen E."/>
            <person name="Akter M."/>
            <person name="Roy R.D."/>
            <person name="Hallikas O."/>
            <person name="Christensen M.M."/>
            <person name="Li P."/>
            <person name="Marangoni P."/>
            <person name="Jernvall J."/>
            <person name="Klein O.D."/>
        </authorList>
    </citation>
    <scope>NUCLEOTIDE SEQUENCE [LARGE SCALE GENOMIC DNA]</scope>
    <source>
        <strain evidence="10">V071</strain>
    </source>
</reference>
<dbReference type="PANTHER" id="PTHR17068">
    <property type="entry name" value="MYELOID-ASSOCIATED DIFFERENTIATION MARKER MYADM FAMILY MEMBER"/>
    <property type="match status" value="1"/>
</dbReference>
<evidence type="ECO:0000313" key="11">
    <source>
        <dbReference type="Proteomes" id="UP001488838"/>
    </source>
</evidence>
<dbReference type="GO" id="GO:0005911">
    <property type="term" value="C:cell-cell junction"/>
    <property type="evidence" value="ECO:0007669"/>
    <property type="project" value="TreeGrafter"/>
</dbReference>
<accession>A0AAW0I6H5</accession>
<feature type="transmembrane region" description="Helical" evidence="8">
    <location>
        <begin position="109"/>
        <end position="131"/>
    </location>
</feature>
<dbReference type="GO" id="GO:0005886">
    <property type="term" value="C:plasma membrane"/>
    <property type="evidence" value="ECO:0007669"/>
    <property type="project" value="TreeGrafter"/>
</dbReference>
<feature type="domain" description="MARVEL" evidence="9">
    <location>
        <begin position="169"/>
        <end position="316"/>
    </location>
</feature>
<dbReference type="InterPro" id="IPR047123">
    <property type="entry name" value="MYADM-like"/>
</dbReference>
<protein>
    <recommendedName>
        <fullName evidence="9">MARVEL domain-containing protein</fullName>
    </recommendedName>
</protein>
<feature type="transmembrane region" description="Helical" evidence="8">
    <location>
        <begin position="239"/>
        <end position="262"/>
    </location>
</feature>
<organism evidence="10 11">
    <name type="scientific">Myodes glareolus</name>
    <name type="common">Bank vole</name>
    <name type="synonym">Clethrionomys glareolus</name>
    <dbReference type="NCBI Taxonomy" id="447135"/>
    <lineage>
        <taxon>Eukaryota</taxon>
        <taxon>Metazoa</taxon>
        <taxon>Chordata</taxon>
        <taxon>Craniata</taxon>
        <taxon>Vertebrata</taxon>
        <taxon>Euteleostomi</taxon>
        <taxon>Mammalia</taxon>
        <taxon>Eutheria</taxon>
        <taxon>Euarchontoglires</taxon>
        <taxon>Glires</taxon>
        <taxon>Rodentia</taxon>
        <taxon>Myomorpha</taxon>
        <taxon>Muroidea</taxon>
        <taxon>Cricetidae</taxon>
        <taxon>Arvicolinae</taxon>
        <taxon>Myodes</taxon>
    </lineage>
</organism>
<evidence type="ECO:0000259" key="9">
    <source>
        <dbReference type="PROSITE" id="PS51225"/>
    </source>
</evidence>
<keyword evidence="2 7" id="KW-0812">Transmembrane</keyword>
<proteinExistence type="inferred from homology"/>
<evidence type="ECO:0000256" key="4">
    <source>
        <dbReference type="ARBA" id="ARBA00022989"/>
    </source>
</evidence>
<evidence type="ECO:0000256" key="1">
    <source>
        <dbReference type="ARBA" id="ARBA00004141"/>
    </source>
</evidence>
<dbReference type="PANTHER" id="PTHR17068:SF3">
    <property type="entry name" value="MYELOID-ASSOCIATED DIFFERENTIATION MARKER"/>
    <property type="match status" value="1"/>
</dbReference>
<dbReference type="InterPro" id="IPR008253">
    <property type="entry name" value="Marvel"/>
</dbReference>
<evidence type="ECO:0000256" key="2">
    <source>
        <dbReference type="ARBA" id="ARBA00022692"/>
    </source>
</evidence>
<evidence type="ECO:0000256" key="8">
    <source>
        <dbReference type="SAM" id="Phobius"/>
    </source>
</evidence>
<evidence type="ECO:0000256" key="3">
    <source>
        <dbReference type="ARBA" id="ARBA00022737"/>
    </source>
</evidence>
<evidence type="ECO:0000256" key="7">
    <source>
        <dbReference type="PROSITE-ProRule" id="PRU00581"/>
    </source>
</evidence>
<feature type="transmembrane region" description="Helical" evidence="8">
    <location>
        <begin position="70"/>
        <end position="88"/>
    </location>
</feature>
<evidence type="ECO:0000313" key="10">
    <source>
        <dbReference type="EMBL" id="KAK7810094.1"/>
    </source>
</evidence>
<feature type="transmembrane region" description="Helical" evidence="8">
    <location>
        <begin position="137"/>
        <end position="158"/>
    </location>
</feature>
<gene>
    <name evidence="10" type="ORF">U0070_007458</name>
</gene>